<proteinExistence type="predicted"/>
<accession>A0A8X6V8L8</accession>
<evidence type="ECO:0000313" key="2">
    <source>
        <dbReference type="Proteomes" id="UP000887159"/>
    </source>
</evidence>
<dbReference type="Proteomes" id="UP000887159">
    <property type="component" value="Unassembled WGS sequence"/>
</dbReference>
<organism evidence="1 2">
    <name type="scientific">Trichonephila clavipes</name>
    <name type="common">Golden silk orbweaver</name>
    <name type="synonym">Nephila clavipes</name>
    <dbReference type="NCBI Taxonomy" id="2585209"/>
    <lineage>
        <taxon>Eukaryota</taxon>
        <taxon>Metazoa</taxon>
        <taxon>Ecdysozoa</taxon>
        <taxon>Arthropoda</taxon>
        <taxon>Chelicerata</taxon>
        <taxon>Arachnida</taxon>
        <taxon>Araneae</taxon>
        <taxon>Araneomorphae</taxon>
        <taxon>Entelegynae</taxon>
        <taxon>Araneoidea</taxon>
        <taxon>Nephilidae</taxon>
        <taxon>Trichonephila</taxon>
    </lineage>
</organism>
<gene>
    <name evidence="1" type="primary">X975_08203</name>
    <name evidence="1" type="ORF">TNCV_1173371</name>
</gene>
<protein>
    <submittedName>
        <fullName evidence="1">SCAN domain-containing protein 3</fullName>
    </submittedName>
</protein>
<keyword evidence="2" id="KW-1185">Reference proteome</keyword>
<dbReference type="EMBL" id="BMAU01021236">
    <property type="protein sequence ID" value="GFY03379.1"/>
    <property type="molecule type" value="Genomic_DNA"/>
</dbReference>
<dbReference type="AlphaFoldDB" id="A0A8X6V8L8"/>
<evidence type="ECO:0000313" key="1">
    <source>
        <dbReference type="EMBL" id="GFY03379.1"/>
    </source>
</evidence>
<sequence length="104" mass="11575">MHFYAFFLLTRNENRLTPKDIPSKGMKVYVLLDCPTISSEEFAAVDDDNVCTASITAGKDILEFVQRSKNIIGADSDDENKMNKVAPAPTSAERSFALNFIKLL</sequence>
<comment type="caution">
    <text evidence="1">The sequence shown here is derived from an EMBL/GenBank/DDBJ whole genome shotgun (WGS) entry which is preliminary data.</text>
</comment>
<name>A0A8X6V8L8_TRICX</name>
<reference evidence="1" key="1">
    <citation type="submission" date="2020-08" db="EMBL/GenBank/DDBJ databases">
        <title>Multicomponent nature underlies the extraordinary mechanical properties of spider dragline silk.</title>
        <authorList>
            <person name="Kono N."/>
            <person name="Nakamura H."/>
            <person name="Mori M."/>
            <person name="Yoshida Y."/>
            <person name="Ohtoshi R."/>
            <person name="Malay A.D."/>
            <person name="Moran D.A.P."/>
            <person name="Tomita M."/>
            <person name="Numata K."/>
            <person name="Arakawa K."/>
        </authorList>
    </citation>
    <scope>NUCLEOTIDE SEQUENCE</scope>
</reference>